<keyword evidence="5" id="KW-0325">Glycoprotein</keyword>
<evidence type="ECO:0000256" key="3">
    <source>
        <dbReference type="ARBA" id="ARBA00022737"/>
    </source>
</evidence>
<proteinExistence type="predicted"/>
<dbReference type="SUPFAM" id="SSF52058">
    <property type="entry name" value="L domain-like"/>
    <property type="match status" value="1"/>
</dbReference>
<keyword evidence="10" id="KW-1185">Reference proteome</keyword>
<dbReference type="InterPro" id="IPR001611">
    <property type="entry name" value="Leu-rich_rpt"/>
</dbReference>
<evidence type="ECO:0000256" key="7">
    <source>
        <dbReference type="SAM" id="Phobius"/>
    </source>
</evidence>
<dbReference type="OrthoDB" id="643377at2759"/>
<feature type="transmembrane region" description="Helical" evidence="7">
    <location>
        <begin position="370"/>
        <end position="394"/>
    </location>
</feature>
<dbReference type="AlphaFoldDB" id="A0A6A4K3M8"/>
<feature type="compositionally biased region" description="Acidic residues" evidence="6">
    <location>
        <begin position="678"/>
        <end position="704"/>
    </location>
</feature>
<dbReference type="Pfam" id="PF13855">
    <property type="entry name" value="LRR_8"/>
    <property type="match status" value="2"/>
</dbReference>
<evidence type="ECO:0000256" key="4">
    <source>
        <dbReference type="ARBA" id="ARBA00023157"/>
    </source>
</evidence>
<dbReference type="InterPro" id="IPR003598">
    <property type="entry name" value="Ig_sub2"/>
</dbReference>
<evidence type="ECO:0000256" key="1">
    <source>
        <dbReference type="ARBA" id="ARBA00022614"/>
    </source>
</evidence>
<evidence type="ECO:0000313" key="9">
    <source>
        <dbReference type="EMBL" id="KAF6210813.1"/>
    </source>
</evidence>
<keyword evidence="1" id="KW-0433">Leucine-rich repeat</keyword>
<dbReference type="PROSITE" id="PS51450">
    <property type="entry name" value="LRR"/>
    <property type="match status" value="2"/>
</dbReference>
<dbReference type="SUPFAM" id="SSF48726">
    <property type="entry name" value="Immunoglobulin"/>
    <property type="match status" value="1"/>
</dbReference>
<keyword evidence="7" id="KW-0472">Membrane</keyword>
<dbReference type="InterPro" id="IPR007110">
    <property type="entry name" value="Ig-like_dom"/>
</dbReference>
<feature type="signal peptide" evidence="8">
    <location>
        <begin position="1"/>
        <end position="16"/>
    </location>
</feature>
<dbReference type="PROSITE" id="PS50835">
    <property type="entry name" value="IG_LIKE"/>
    <property type="match status" value="1"/>
</dbReference>
<name>A0A6A4K3M8_APOLU</name>
<keyword evidence="3" id="KW-0677">Repeat</keyword>
<sequence>MFLVVLILCGLARAWACPSSCVCKWKGGKQTVECVNKSLITIPSGMDHGTQVLDFAGNNLDRLLKERFHKMGLINLQKVFLSRCRIKHIEDRAFKGLTNLVEIDLSDNAITSVPSETFYDYPSLMKLMLNGNPIRVVKKASFLPLTFLINLELSKCDLEMIEDGAFEALDKLEWLKLDNNKLRFISGQHVLPSALHGIELQHNPWQCDCKLIDMRLWLATFNVPHIVEPTCSSPQRYQGLQIKSIDVQDLACLPDVRPTPIFLEIAEGQNASLLCQVSSIPEAKVSWLYRGNILQNDSTVAPGLHLYYFVEEGTIEKTSELFIFNANVDDNGTFVCIAENPAGKSHSNYTIRIILKQEPIIGLTVFPYEYFVVISAAAVVIAILAIICLTLCLIQCRRQKKRKRKKDRSKVVALQHQHVSAKTPVMRENEPITRLGGSVIQVPKVNGIALNQEVMQFATGPGVLVIPNNLKYTSPPVPAAYPEQNPDLINDTSKEWRGAKEGEEDKWVAGTLPRRDVFPKHLTADVHLSPGKFIDQDGYPLDYGLPKIQGASGVVVPYPQVMTPSNFYRTLPHKRAGPGARFAREAEFVQKTGLGPAPYEHFNPADVRYTAEGYPVSPTPLYPCFQQDPFISPPAGYKGDPKDAAAQWPESNLDSLRTQSVGAQTSCDARDVPAATPTDEEPQPLTESPDEGYEGENNESADHN</sequence>
<comment type="caution">
    <text evidence="9">The sequence shown here is derived from an EMBL/GenBank/DDBJ whole genome shotgun (WGS) entry which is preliminary data.</text>
</comment>
<dbReference type="SMART" id="SM00082">
    <property type="entry name" value="LRRCT"/>
    <property type="match status" value="1"/>
</dbReference>
<dbReference type="PANTHER" id="PTHR24366">
    <property type="entry name" value="IG(IMMUNOGLOBULIN) AND LRR(LEUCINE RICH REPEAT) DOMAINS"/>
    <property type="match status" value="1"/>
</dbReference>
<feature type="chain" id="PRO_5043501337" evidence="8">
    <location>
        <begin position="17"/>
        <end position="704"/>
    </location>
</feature>
<dbReference type="PANTHER" id="PTHR24366:SF151">
    <property type="entry name" value="KEKKON 2"/>
    <property type="match status" value="1"/>
</dbReference>
<evidence type="ECO:0000256" key="5">
    <source>
        <dbReference type="ARBA" id="ARBA00023180"/>
    </source>
</evidence>
<dbReference type="Proteomes" id="UP000466442">
    <property type="component" value="Linkage Group LG5"/>
</dbReference>
<dbReference type="Pfam" id="PF07679">
    <property type="entry name" value="I-set"/>
    <property type="match status" value="1"/>
</dbReference>
<reference evidence="9" key="1">
    <citation type="journal article" date="2021" name="Mol. Ecol. Resour.">
        <title>Apolygus lucorum genome provides insights into omnivorousness and mesophyll feeding.</title>
        <authorList>
            <person name="Liu Y."/>
            <person name="Liu H."/>
            <person name="Wang H."/>
            <person name="Huang T."/>
            <person name="Liu B."/>
            <person name="Yang B."/>
            <person name="Yin L."/>
            <person name="Li B."/>
            <person name="Zhang Y."/>
            <person name="Zhang S."/>
            <person name="Jiang F."/>
            <person name="Zhang X."/>
            <person name="Ren Y."/>
            <person name="Wang B."/>
            <person name="Wang S."/>
            <person name="Lu Y."/>
            <person name="Wu K."/>
            <person name="Fan W."/>
            <person name="Wang G."/>
        </authorList>
    </citation>
    <scope>NUCLEOTIDE SEQUENCE</scope>
    <source>
        <strain evidence="9">12Hb</strain>
    </source>
</reference>
<dbReference type="Gene3D" id="3.80.10.10">
    <property type="entry name" value="Ribonuclease Inhibitor"/>
    <property type="match status" value="2"/>
</dbReference>
<evidence type="ECO:0000313" key="10">
    <source>
        <dbReference type="Proteomes" id="UP000466442"/>
    </source>
</evidence>
<dbReference type="SMART" id="SM00369">
    <property type="entry name" value="LRR_TYP"/>
    <property type="match status" value="5"/>
</dbReference>
<dbReference type="GO" id="GO:0071944">
    <property type="term" value="C:cell periphery"/>
    <property type="evidence" value="ECO:0007669"/>
    <property type="project" value="UniProtKB-ARBA"/>
</dbReference>
<accession>A0A6A4K3M8</accession>
<dbReference type="InterPro" id="IPR003591">
    <property type="entry name" value="Leu-rich_rpt_typical-subtyp"/>
</dbReference>
<dbReference type="CDD" id="cd00096">
    <property type="entry name" value="Ig"/>
    <property type="match status" value="1"/>
</dbReference>
<evidence type="ECO:0000256" key="8">
    <source>
        <dbReference type="SAM" id="SignalP"/>
    </source>
</evidence>
<organism evidence="9 10">
    <name type="scientific">Apolygus lucorum</name>
    <name type="common">Small green plant bug</name>
    <name type="synonym">Lygocoris lucorum</name>
    <dbReference type="NCBI Taxonomy" id="248454"/>
    <lineage>
        <taxon>Eukaryota</taxon>
        <taxon>Metazoa</taxon>
        <taxon>Ecdysozoa</taxon>
        <taxon>Arthropoda</taxon>
        <taxon>Hexapoda</taxon>
        <taxon>Insecta</taxon>
        <taxon>Pterygota</taxon>
        <taxon>Neoptera</taxon>
        <taxon>Paraneoptera</taxon>
        <taxon>Hemiptera</taxon>
        <taxon>Heteroptera</taxon>
        <taxon>Panheteroptera</taxon>
        <taxon>Cimicomorpha</taxon>
        <taxon>Miridae</taxon>
        <taxon>Mirini</taxon>
        <taxon>Apolygus</taxon>
    </lineage>
</organism>
<feature type="region of interest" description="Disordered" evidence="6">
    <location>
        <begin position="632"/>
        <end position="704"/>
    </location>
</feature>
<dbReference type="InterPro" id="IPR013783">
    <property type="entry name" value="Ig-like_fold"/>
</dbReference>
<dbReference type="Gene3D" id="2.60.40.10">
    <property type="entry name" value="Immunoglobulins"/>
    <property type="match status" value="1"/>
</dbReference>
<dbReference type="InterPro" id="IPR003599">
    <property type="entry name" value="Ig_sub"/>
</dbReference>
<dbReference type="InterPro" id="IPR032675">
    <property type="entry name" value="LRR_dom_sf"/>
</dbReference>
<gene>
    <name evidence="9" type="ORF">GE061_013924</name>
</gene>
<dbReference type="SMART" id="SM00409">
    <property type="entry name" value="IG"/>
    <property type="match status" value="1"/>
</dbReference>
<dbReference type="SMART" id="SM00408">
    <property type="entry name" value="IGc2"/>
    <property type="match status" value="1"/>
</dbReference>
<keyword evidence="2 8" id="KW-0732">Signal</keyword>
<dbReference type="FunFam" id="3.80.10.10:FF:000082">
    <property type="entry name" value="Leucine-rich repeat-containing 24"/>
    <property type="match status" value="1"/>
</dbReference>
<keyword evidence="7" id="KW-0812">Transmembrane</keyword>
<evidence type="ECO:0000256" key="6">
    <source>
        <dbReference type="SAM" id="MobiDB-lite"/>
    </source>
</evidence>
<protein>
    <submittedName>
        <fullName evidence="9">Uncharacterized protein</fullName>
    </submittedName>
</protein>
<keyword evidence="4" id="KW-1015">Disulfide bond</keyword>
<keyword evidence="7" id="KW-1133">Transmembrane helix</keyword>
<dbReference type="InterPro" id="IPR013098">
    <property type="entry name" value="Ig_I-set"/>
</dbReference>
<dbReference type="InterPro" id="IPR000483">
    <property type="entry name" value="Cys-rich_flank_reg_C"/>
</dbReference>
<evidence type="ECO:0000256" key="2">
    <source>
        <dbReference type="ARBA" id="ARBA00022729"/>
    </source>
</evidence>
<feature type="compositionally biased region" description="Polar residues" evidence="6">
    <location>
        <begin position="649"/>
        <end position="667"/>
    </location>
</feature>
<dbReference type="EMBL" id="WIXP02000005">
    <property type="protein sequence ID" value="KAF6210813.1"/>
    <property type="molecule type" value="Genomic_DNA"/>
</dbReference>
<dbReference type="InterPro" id="IPR036179">
    <property type="entry name" value="Ig-like_dom_sf"/>
</dbReference>